<dbReference type="Pfam" id="PF14417">
    <property type="entry name" value="MEDS"/>
    <property type="match status" value="1"/>
</dbReference>
<dbReference type="Pfam" id="PF13581">
    <property type="entry name" value="HATPase_c_2"/>
    <property type="match status" value="1"/>
</dbReference>
<keyword evidence="3" id="KW-1185">Reference proteome</keyword>
<proteinExistence type="predicted"/>
<evidence type="ECO:0000259" key="1">
    <source>
        <dbReference type="SMART" id="SM00421"/>
    </source>
</evidence>
<dbReference type="InterPro" id="IPR000792">
    <property type="entry name" value="Tscrpt_reg_LuxR_C"/>
</dbReference>
<accession>A0ABP8WTV2</accession>
<dbReference type="InterPro" id="IPR047718">
    <property type="entry name" value="RsbA-like_anti_sig"/>
</dbReference>
<dbReference type="InterPro" id="IPR025847">
    <property type="entry name" value="MEDS_domain"/>
</dbReference>
<dbReference type="NCBIfam" id="NF041045">
    <property type="entry name" value="RsbA_anti_sig"/>
    <property type="match status" value="1"/>
</dbReference>
<dbReference type="Gene3D" id="3.30.565.10">
    <property type="entry name" value="Histidine kinase-like ATPase, C-terminal domain"/>
    <property type="match status" value="1"/>
</dbReference>
<dbReference type="EMBL" id="BAABIC010000011">
    <property type="protein sequence ID" value="GAA4694087.1"/>
    <property type="molecule type" value="Genomic_DNA"/>
</dbReference>
<dbReference type="Proteomes" id="UP001500325">
    <property type="component" value="Unassembled WGS sequence"/>
</dbReference>
<dbReference type="SUPFAM" id="SSF46894">
    <property type="entry name" value="C-terminal effector domain of the bipartite response regulators"/>
    <property type="match status" value="1"/>
</dbReference>
<dbReference type="SMART" id="SM00421">
    <property type="entry name" value="HTH_LUXR"/>
    <property type="match status" value="1"/>
</dbReference>
<evidence type="ECO:0000313" key="2">
    <source>
        <dbReference type="EMBL" id="GAA4694087.1"/>
    </source>
</evidence>
<organism evidence="2 3">
    <name type="scientific">Pseudonocardia yuanmonensis</name>
    <dbReference type="NCBI Taxonomy" id="1095914"/>
    <lineage>
        <taxon>Bacteria</taxon>
        <taxon>Bacillati</taxon>
        <taxon>Actinomycetota</taxon>
        <taxon>Actinomycetes</taxon>
        <taxon>Pseudonocardiales</taxon>
        <taxon>Pseudonocardiaceae</taxon>
        <taxon>Pseudonocardia</taxon>
    </lineage>
</organism>
<dbReference type="InterPro" id="IPR016032">
    <property type="entry name" value="Sig_transdc_resp-reg_C-effctor"/>
</dbReference>
<name>A0ABP8WTV2_9PSEU</name>
<dbReference type="InterPro" id="IPR003594">
    <property type="entry name" value="HATPase_dom"/>
</dbReference>
<reference evidence="3" key="1">
    <citation type="journal article" date="2019" name="Int. J. Syst. Evol. Microbiol.">
        <title>The Global Catalogue of Microorganisms (GCM) 10K type strain sequencing project: providing services to taxonomists for standard genome sequencing and annotation.</title>
        <authorList>
            <consortium name="The Broad Institute Genomics Platform"/>
            <consortium name="The Broad Institute Genome Sequencing Center for Infectious Disease"/>
            <person name="Wu L."/>
            <person name="Ma J."/>
        </authorList>
    </citation>
    <scope>NUCLEOTIDE SEQUENCE [LARGE SCALE GENOMIC DNA]</scope>
    <source>
        <strain evidence="3">JCM 18055</strain>
    </source>
</reference>
<feature type="domain" description="HTH luxR-type" evidence="1">
    <location>
        <begin position="469"/>
        <end position="526"/>
    </location>
</feature>
<comment type="caution">
    <text evidence="2">The sequence shown here is derived from an EMBL/GenBank/DDBJ whole genome shotgun (WGS) entry which is preliminary data.</text>
</comment>
<gene>
    <name evidence="2" type="ORF">GCM10023215_34580</name>
</gene>
<dbReference type="Gene3D" id="1.10.10.10">
    <property type="entry name" value="Winged helix-like DNA-binding domain superfamily/Winged helix DNA-binding domain"/>
    <property type="match status" value="1"/>
</dbReference>
<evidence type="ECO:0000313" key="3">
    <source>
        <dbReference type="Proteomes" id="UP001500325"/>
    </source>
</evidence>
<protein>
    <recommendedName>
        <fullName evidence="1">HTH luxR-type domain-containing protein</fullName>
    </recommendedName>
</protein>
<dbReference type="InterPro" id="IPR036388">
    <property type="entry name" value="WH-like_DNA-bd_sf"/>
</dbReference>
<sequence length="542" mass="58176">MHEAGFYSSDEEFLALIVPFVTGGTEAGEPVVIGYDERKCDLLRARLPRTAAVDFIVDTGLYATPAGAIEAYRQQFERHLAAGAEQIRIAGDVPHEGNGGRFAGWDRYESAVNVVWQDYPVYSRCLYDATTTARPVRDVVERTHRRILTPDGGSASPRYQEVAEFEPLPVPADPLEGTPPAVALVDASLSETRSRVTEAARGRVDAGTLTELLFAVSEAVTNAQLYGRPPLTVTVWTGSERVLVRVHDTGPGPPDPLTGLVAVPDGSVGAGLGLWLSHQFTRVDIELLTAADGFTVRLRGGRPPAPAESVVTVARARAETARRRADDARASAERRRRWADLARAGAERRRRRLVETEARLAALIGGPALDPSHGTATLADTVHDAVAGALLTCTGRVLPLGELPGHRLLDARTAVTRTAARHLDRGGDRTRFLAPNPAGGLICVTALRCPPHPRSIHGTALLLSPPPDLQRLTPLDLTILGLLVDDWPDGRIAARLHLSEGTVTGRVEHITAMLDAPDRALALSRATRRGLYIPGSLQSGTP</sequence>
<dbReference type="InterPro" id="IPR036890">
    <property type="entry name" value="HATPase_C_sf"/>
</dbReference>
<dbReference type="SUPFAM" id="SSF55874">
    <property type="entry name" value="ATPase domain of HSP90 chaperone/DNA topoisomerase II/histidine kinase"/>
    <property type="match status" value="1"/>
</dbReference>
<dbReference type="CDD" id="cd16936">
    <property type="entry name" value="HATPase_RsbW-like"/>
    <property type="match status" value="1"/>
</dbReference>